<evidence type="ECO:0000259" key="12">
    <source>
        <dbReference type="Pfam" id="PF08546"/>
    </source>
</evidence>
<comment type="similarity">
    <text evidence="2 10">Belongs to the ketopantoate reductase family.</text>
</comment>
<evidence type="ECO:0000313" key="14">
    <source>
        <dbReference type="Proteomes" id="UP001606210"/>
    </source>
</evidence>
<proteinExistence type="inferred from homology"/>
<evidence type="ECO:0000256" key="9">
    <source>
        <dbReference type="ARBA" id="ARBA00048793"/>
    </source>
</evidence>
<dbReference type="InterPro" id="IPR008927">
    <property type="entry name" value="6-PGluconate_DH-like_C_sf"/>
</dbReference>
<dbReference type="PANTHER" id="PTHR43765:SF2">
    <property type="entry name" value="2-DEHYDROPANTOATE 2-REDUCTASE"/>
    <property type="match status" value="1"/>
</dbReference>
<dbReference type="EMBL" id="JBIGHV010000010">
    <property type="protein sequence ID" value="MFG6432979.1"/>
    <property type="molecule type" value="Genomic_DNA"/>
</dbReference>
<dbReference type="InterPro" id="IPR036291">
    <property type="entry name" value="NAD(P)-bd_dom_sf"/>
</dbReference>
<reference evidence="13 14" key="1">
    <citation type="submission" date="2024-08" db="EMBL/GenBank/DDBJ databases">
        <authorList>
            <person name="Lu H."/>
        </authorList>
    </citation>
    <scope>NUCLEOTIDE SEQUENCE [LARGE SCALE GENOMIC DNA]</scope>
    <source>
        <strain evidence="13 14">LYH14W</strain>
    </source>
</reference>
<keyword evidence="7 10" id="KW-0560">Oxidoreductase</keyword>
<evidence type="ECO:0000256" key="4">
    <source>
        <dbReference type="ARBA" id="ARBA00019465"/>
    </source>
</evidence>
<evidence type="ECO:0000256" key="8">
    <source>
        <dbReference type="ARBA" id="ARBA00032024"/>
    </source>
</evidence>
<dbReference type="NCBIfam" id="TIGR00745">
    <property type="entry name" value="apbA_panE"/>
    <property type="match status" value="1"/>
</dbReference>
<evidence type="ECO:0000256" key="3">
    <source>
        <dbReference type="ARBA" id="ARBA00013014"/>
    </source>
</evidence>
<comment type="caution">
    <text evidence="13">The sequence shown here is derived from an EMBL/GenBank/DDBJ whole genome shotgun (WGS) entry which is preliminary data.</text>
</comment>
<dbReference type="InterPro" id="IPR013332">
    <property type="entry name" value="KPR_N"/>
</dbReference>
<keyword evidence="14" id="KW-1185">Reference proteome</keyword>
<dbReference type="SUPFAM" id="SSF48179">
    <property type="entry name" value="6-phosphogluconate dehydrogenase C-terminal domain-like"/>
    <property type="match status" value="1"/>
</dbReference>
<comment type="pathway">
    <text evidence="1 10">Cofactor biosynthesis; (R)-pantothenate biosynthesis; (R)-pantoate from 3-methyl-2-oxobutanoate: step 2/2.</text>
</comment>
<dbReference type="SUPFAM" id="SSF51735">
    <property type="entry name" value="NAD(P)-binding Rossmann-fold domains"/>
    <property type="match status" value="1"/>
</dbReference>
<dbReference type="Pfam" id="PF08546">
    <property type="entry name" value="ApbA_C"/>
    <property type="match status" value="1"/>
</dbReference>
<evidence type="ECO:0000256" key="1">
    <source>
        <dbReference type="ARBA" id="ARBA00004994"/>
    </source>
</evidence>
<evidence type="ECO:0000259" key="11">
    <source>
        <dbReference type="Pfam" id="PF02558"/>
    </source>
</evidence>
<evidence type="ECO:0000313" key="13">
    <source>
        <dbReference type="EMBL" id="MFG6432979.1"/>
    </source>
</evidence>
<feature type="domain" description="Ketopantoate reductase N-terminal" evidence="11">
    <location>
        <begin position="3"/>
        <end position="149"/>
    </location>
</feature>
<dbReference type="InterPro" id="IPR003710">
    <property type="entry name" value="ApbA"/>
</dbReference>
<organism evidence="13 14">
    <name type="scientific">Pelomonas parva</name>
    <dbReference type="NCBI Taxonomy" id="3299032"/>
    <lineage>
        <taxon>Bacteria</taxon>
        <taxon>Pseudomonadati</taxon>
        <taxon>Pseudomonadota</taxon>
        <taxon>Betaproteobacteria</taxon>
        <taxon>Burkholderiales</taxon>
        <taxon>Sphaerotilaceae</taxon>
        <taxon>Roseateles</taxon>
    </lineage>
</organism>
<evidence type="ECO:0000256" key="10">
    <source>
        <dbReference type="RuleBase" id="RU362068"/>
    </source>
</evidence>
<evidence type="ECO:0000256" key="7">
    <source>
        <dbReference type="ARBA" id="ARBA00023002"/>
    </source>
</evidence>
<accession>A0ABW7F8M2</accession>
<gene>
    <name evidence="13" type="ORF">ACG00Y_23900</name>
</gene>
<dbReference type="RefSeq" id="WP_394483280.1">
    <property type="nucleotide sequence ID" value="NZ_JBIGHV010000010.1"/>
</dbReference>
<dbReference type="Pfam" id="PF02558">
    <property type="entry name" value="ApbA"/>
    <property type="match status" value="1"/>
</dbReference>
<evidence type="ECO:0000256" key="2">
    <source>
        <dbReference type="ARBA" id="ARBA00007870"/>
    </source>
</evidence>
<comment type="catalytic activity">
    <reaction evidence="9 10">
        <text>(R)-pantoate + NADP(+) = 2-dehydropantoate + NADPH + H(+)</text>
        <dbReference type="Rhea" id="RHEA:16233"/>
        <dbReference type="ChEBI" id="CHEBI:11561"/>
        <dbReference type="ChEBI" id="CHEBI:15378"/>
        <dbReference type="ChEBI" id="CHEBI:15980"/>
        <dbReference type="ChEBI" id="CHEBI:57783"/>
        <dbReference type="ChEBI" id="CHEBI:58349"/>
        <dbReference type="EC" id="1.1.1.169"/>
    </reaction>
</comment>
<dbReference type="EC" id="1.1.1.169" evidence="3 10"/>
<keyword evidence="6 10" id="KW-0521">NADP</keyword>
<evidence type="ECO:0000256" key="5">
    <source>
        <dbReference type="ARBA" id="ARBA00022655"/>
    </source>
</evidence>
<dbReference type="Gene3D" id="3.40.50.720">
    <property type="entry name" value="NAD(P)-binding Rossmann-like Domain"/>
    <property type="match status" value="1"/>
</dbReference>
<keyword evidence="5 10" id="KW-0566">Pantothenate biosynthesis</keyword>
<dbReference type="InterPro" id="IPR013328">
    <property type="entry name" value="6PGD_dom2"/>
</dbReference>
<feature type="domain" description="Ketopantoate reductase C-terminal" evidence="12">
    <location>
        <begin position="182"/>
        <end position="302"/>
    </location>
</feature>
<dbReference type="InterPro" id="IPR050838">
    <property type="entry name" value="Ketopantoate_reductase"/>
</dbReference>
<comment type="function">
    <text evidence="10">Catalyzes the NADPH-dependent reduction of ketopantoate into pantoic acid.</text>
</comment>
<name>A0ABW7F8M2_9BURK</name>
<dbReference type="Proteomes" id="UP001606210">
    <property type="component" value="Unassembled WGS sequence"/>
</dbReference>
<dbReference type="InterPro" id="IPR013752">
    <property type="entry name" value="KPA_reductase"/>
</dbReference>
<dbReference type="PANTHER" id="PTHR43765">
    <property type="entry name" value="2-DEHYDROPANTOATE 2-REDUCTASE-RELATED"/>
    <property type="match status" value="1"/>
</dbReference>
<dbReference type="Gene3D" id="1.10.1040.10">
    <property type="entry name" value="N-(1-d-carboxylethyl)-l-norvaline Dehydrogenase, domain 2"/>
    <property type="match status" value="1"/>
</dbReference>
<protein>
    <recommendedName>
        <fullName evidence="4 10">2-dehydropantoate 2-reductase</fullName>
        <ecNumber evidence="3 10">1.1.1.169</ecNumber>
    </recommendedName>
    <alternativeName>
        <fullName evidence="8 10">Ketopantoate reductase</fullName>
    </alternativeName>
</protein>
<sequence length="310" mass="32050">MKIAILGAGAMGSLFGGLLAEAGQSVTLIDINAAHLGAIRDTGLRLTNDSGDRHILALKVCRPEQATEPPDLLVVFTKTLHTVSALKGVQHLLSSDTQVLSLQNGLGNVEAISEFVPAGQIMIGVTTWPADMVGPGHVHSHGQGAIHLMTADGSERPALAACVDSLSTAGLRCEADPEVWVSIWEKVAFNAALNSICAVTRCTVDQLDLLPEGRALALQVVTEAIAVARASGVAADLARTSAKVVNAIKGHRGHMPSMLQDVLAGRPTEVASINGAIVAAGRRLGVATTCTATLLELVRLIQARAVVGTA</sequence>
<evidence type="ECO:0000256" key="6">
    <source>
        <dbReference type="ARBA" id="ARBA00022857"/>
    </source>
</evidence>